<dbReference type="PANTHER" id="PTHR21661">
    <property type="entry name" value="EPOXIDE HYDROLASE 1-RELATED"/>
    <property type="match status" value="1"/>
</dbReference>
<dbReference type="InterPro" id="IPR029058">
    <property type="entry name" value="AB_hydrolase_fold"/>
</dbReference>
<evidence type="ECO:0000256" key="3">
    <source>
        <dbReference type="ARBA" id="ARBA00022801"/>
    </source>
</evidence>
<dbReference type="AlphaFoldDB" id="A0A370H298"/>
<dbReference type="PIRSF" id="PIRSF001112">
    <property type="entry name" value="Epoxide_hydrolase"/>
    <property type="match status" value="1"/>
</dbReference>
<gene>
    <name evidence="6" type="ORF">DFR68_106565</name>
</gene>
<dbReference type="PANTHER" id="PTHR21661:SF35">
    <property type="entry name" value="EPOXIDE HYDROLASE"/>
    <property type="match status" value="1"/>
</dbReference>
<feature type="domain" description="Epoxide hydrolase N-terminal" evidence="5">
    <location>
        <begin position="8"/>
        <end position="113"/>
    </location>
</feature>
<evidence type="ECO:0000256" key="2">
    <source>
        <dbReference type="ARBA" id="ARBA00022797"/>
    </source>
</evidence>
<dbReference type="InterPro" id="IPR016292">
    <property type="entry name" value="Epoxide_hydrolase"/>
</dbReference>
<protein>
    <submittedName>
        <fullName evidence="6">Pimeloyl-ACP methyl ester carboxylesterase</fullName>
    </submittedName>
</protein>
<dbReference type="EMBL" id="QQAZ01000006">
    <property type="protein sequence ID" value="RDI50126.1"/>
    <property type="molecule type" value="Genomic_DNA"/>
</dbReference>
<evidence type="ECO:0000256" key="1">
    <source>
        <dbReference type="ARBA" id="ARBA00010088"/>
    </source>
</evidence>
<feature type="active site" description="Nucleophile" evidence="4">
    <location>
        <position position="182"/>
    </location>
</feature>
<dbReference type="Proteomes" id="UP000255355">
    <property type="component" value="Unassembled WGS sequence"/>
</dbReference>
<keyword evidence="2" id="KW-0058">Aromatic hydrocarbons catabolism</keyword>
<dbReference type="STRING" id="1210089.GCA_001613165_03979"/>
<dbReference type="GO" id="GO:0097176">
    <property type="term" value="P:epoxide metabolic process"/>
    <property type="evidence" value="ECO:0007669"/>
    <property type="project" value="TreeGrafter"/>
</dbReference>
<dbReference type="GO" id="GO:0004301">
    <property type="term" value="F:epoxide hydrolase activity"/>
    <property type="evidence" value="ECO:0007669"/>
    <property type="project" value="TreeGrafter"/>
</dbReference>
<proteinExistence type="inferred from homology"/>
<dbReference type="InterPro" id="IPR000639">
    <property type="entry name" value="Epox_hydrolase-like"/>
</dbReference>
<feature type="active site" description="Proton acceptor" evidence="4">
    <location>
        <position position="360"/>
    </location>
</feature>
<name>A0A370H298_9NOCA</name>
<evidence type="ECO:0000313" key="6">
    <source>
        <dbReference type="EMBL" id="RDI50126.1"/>
    </source>
</evidence>
<dbReference type="OrthoDB" id="4654311at2"/>
<dbReference type="RefSeq" id="WP_068021571.1">
    <property type="nucleotide sequence ID" value="NZ_QQAZ01000006.1"/>
</dbReference>
<keyword evidence="7" id="KW-1185">Reference proteome</keyword>
<dbReference type="PRINTS" id="PR00412">
    <property type="entry name" value="EPOXHYDRLASE"/>
</dbReference>
<organism evidence="6 7">
    <name type="scientific">Nocardia mexicana</name>
    <dbReference type="NCBI Taxonomy" id="279262"/>
    <lineage>
        <taxon>Bacteria</taxon>
        <taxon>Bacillati</taxon>
        <taxon>Actinomycetota</taxon>
        <taxon>Actinomycetes</taxon>
        <taxon>Mycobacteriales</taxon>
        <taxon>Nocardiaceae</taxon>
        <taxon>Nocardia</taxon>
    </lineage>
</organism>
<accession>A0A370H298</accession>
<feature type="active site" description="Proton donor" evidence="4">
    <location>
        <position position="306"/>
    </location>
</feature>
<dbReference type="Pfam" id="PF06441">
    <property type="entry name" value="EHN"/>
    <property type="match status" value="1"/>
</dbReference>
<dbReference type="InterPro" id="IPR010497">
    <property type="entry name" value="Epoxide_hydro_N"/>
</dbReference>
<comment type="similarity">
    <text evidence="1">Belongs to the peptidase S33 family.</text>
</comment>
<dbReference type="Gene3D" id="3.40.50.1820">
    <property type="entry name" value="alpha/beta hydrolase"/>
    <property type="match status" value="1"/>
</dbReference>
<reference evidence="6 7" key="1">
    <citation type="submission" date="2018-07" db="EMBL/GenBank/DDBJ databases">
        <title>Genomic Encyclopedia of Type Strains, Phase IV (KMG-IV): sequencing the most valuable type-strain genomes for metagenomic binning, comparative biology and taxonomic classification.</title>
        <authorList>
            <person name="Goeker M."/>
        </authorList>
    </citation>
    <scope>NUCLEOTIDE SEQUENCE [LARGE SCALE GENOMIC DNA]</scope>
    <source>
        <strain evidence="6 7">DSM 44952</strain>
    </source>
</reference>
<dbReference type="SUPFAM" id="SSF53474">
    <property type="entry name" value="alpha/beta-Hydrolases"/>
    <property type="match status" value="1"/>
</dbReference>
<sequence>MSDNSTEIRPFRIEIAQADLDYLNQRLERFRLPDELPGTGWKLGVPKDYLSELITYWREDYDWRAQEKTLNDLPQFVTEIDGQSVHFVHVRSPEPTATPLIVTHGWPGSFVEFLDVIGPLTDPRAHGGDPADAFHLVLPSIPGYGFSGPTTERGWNVHRVARAWAELMSRLGYERYGAQGGDWGSGISQELARIAPGNVVGLHVNFLMTFGDLGDPTPDEQARLGMLDRFRDEFGGYLAIQSTRPQTLAYGLADSPVGQLAWIVEKFKDWTDSADRPEDAVDRDRMLTNVMLYWLTNTSASAARFYYEFAQDMARGGYPSRIEVPVGVAVFPKEIVLPIRRLAERAANIVHWSEFERGGHFAALEQPGLLVDDIRAFFGPLSD</sequence>
<evidence type="ECO:0000313" key="7">
    <source>
        <dbReference type="Proteomes" id="UP000255355"/>
    </source>
</evidence>
<keyword evidence="3" id="KW-0378">Hydrolase</keyword>
<comment type="caution">
    <text evidence="6">The sequence shown here is derived from an EMBL/GenBank/DDBJ whole genome shotgun (WGS) entry which is preliminary data.</text>
</comment>
<evidence type="ECO:0000256" key="4">
    <source>
        <dbReference type="PIRSR" id="PIRSR001112-1"/>
    </source>
</evidence>
<evidence type="ECO:0000259" key="5">
    <source>
        <dbReference type="Pfam" id="PF06441"/>
    </source>
</evidence>